<dbReference type="InterPro" id="IPR014027">
    <property type="entry name" value="UDP-Glc/GDP-Man_DH_C"/>
</dbReference>
<dbReference type="GO" id="GO:0016616">
    <property type="term" value="F:oxidoreductase activity, acting on the CH-OH group of donors, NAD or NADP as acceptor"/>
    <property type="evidence" value="ECO:0007669"/>
    <property type="project" value="InterPro"/>
</dbReference>
<dbReference type="InterPro" id="IPR014026">
    <property type="entry name" value="UDP-Glc/GDP-Man_DH_dimer"/>
</dbReference>
<reference evidence="6 7" key="1">
    <citation type="submission" date="2014-05" db="EMBL/GenBank/DDBJ databases">
        <title>Whole genome shotgun sequence of Rhizobium rhizogenes NBRC 13257.</title>
        <authorList>
            <person name="Katano-Makiyama Y."/>
            <person name="Hosoyama A."/>
            <person name="Hashimoto M."/>
            <person name="Hosoyama Y."/>
            <person name="Noguchi M."/>
            <person name="Tsuchikane K."/>
            <person name="Kimura A."/>
            <person name="Ohji S."/>
            <person name="Ichikawa N."/>
            <person name="Yamazoe A."/>
            <person name="Fujita N."/>
        </authorList>
    </citation>
    <scope>NUCLEOTIDE SEQUENCE [LARGE SCALE GENOMIC DNA]</scope>
    <source>
        <strain evidence="6 7">NBRC 13257</strain>
    </source>
</reference>
<dbReference type="PIRSF" id="PIRSF000124">
    <property type="entry name" value="UDPglc_GDPman_dh"/>
    <property type="match status" value="1"/>
</dbReference>
<sequence length="427" mass="46412">MSEKIAVIGLGYVGLPVAIALAGKFPDVVGFDIKASRVAALKAGEDDTREISPERLKESGLHISSDIEDLRDRDIFIVAVPTPIDRNRQPDLRPMISASRTVGKALKKGGIVVYESTVYPGVTEDVCGPVLAEVSGLRQGEDFHLGYSPERINPGDKEHTFERIVKVVAGDSEETLERIAAVYGTVVEAGIHKAPSIKVAEAAKVIENTQRDLNIALMNELSIIFEKMDIRTSDVLKAARTKWNFLPFTPGLVGGHCIGVDPYYLTAKAEELGYHPEVILSGRRINDGMGAFIAQKLIKMLVSAQKPINGARIGIFGLTFKENVPDLRNSRVPDIIRELHQFGIKPLVHDPMASHGEAEEEYGVRLAALDDFGELDAIVLAVPHKSYLVDGAAEILNLLGENGVVVDVKAALEQDNPRLVGHAVWSL</sequence>
<dbReference type="PANTHER" id="PTHR43491">
    <property type="entry name" value="UDP-N-ACETYL-D-MANNOSAMINE DEHYDROGENASE"/>
    <property type="match status" value="1"/>
</dbReference>
<evidence type="ECO:0000259" key="5">
    <source>
        <dbReference type="SMART" id="SM00984"/>
    </source>
</evidence>
<dbReference type="GO" id="GO:0051287">
    <property type="term" value="F:NAD binding"/>
    <property type="evidence" value="ECO:0007669"/>
    <property type="project" value="InterPro"/>
</dbReference>
<dbReference type="RefSeq" id="WP_042475397.1">
    <property type="nucleotide sequence ID" value="NZ_BAYX01000013.1"/>
</dbReference>
<dbReference type="Pfam" id="PF03720">
    <property type="entry name" value="UDPG_MGDP_dh_C"/>
    <property type="match status" value="1"/>
</dbReference>
<comment type="caution">
    <text evidence="6">The sequence shown here is derived from an EMBL/GenBank/DDBJ whole genome shotgun (WGS) entry which is preliminary data.</text>
</comment>
<dbReference type="InterPro" id="IPR028359">
    <property type="entry name" value="UDP_ManNAc/GlcNAc_DH"/>
</dbReference>
<dbReference type="Pfam" id="PF03721">
    <property type="entry name" value="UDPG_MGDP_dh_N"/>
    <property type="match status" value="1"/>
</dbReference>
<dbReference type="GO" id="GO:0016628">
    <property type="term" value="F:oxidoreductase activity, acting on the CH-CH group of donors, NAD or NADP as acceptor"/>
    <property type="evidence" value="ECO:0007669"/>
    <property type="project" value="InterPro"/>
</dbReference>
<dbReference type="Gene3D" id="3.40.50.720">
    <property type="entry name" value="NAD(P)-binding Rossmann-like Domain"/>
    <property type="match status" value="2"/>
</dbReference>
<proteinExistence type="inferred from homology"/>
<keyword evidence="3" id="KW-0520">NAD</keyword>
<dbReference type="AlphaFoldDB" id="A0AA87U791"/>
<dbReference type="Pfam" id="PF00984">
    <property type="entry name" value="UDPG_MGDP_dh"/>
    <property type="match status" value="1"/>
</dbReference>
<organism evidence="6 7">
    <name type="scientific">Rhizobium rhizogenes NBRC 13257</name>
    <dbReference type="NCBI Taxonomy" id="1220581"/>
    <lineage>
        <taxon>Bacteria</taxon>
        <taxon>Pseudomonadati</taxon>
        <taxon>Pseudomonadota</taxon>
        <taxon>Alphaproteobacteria</taxon>
        <taxon>Hyphomicrobiales</taxon>
        <taxon>Rhizobiaceae</taxon>
        <taxon>Rhizobium/Agrobacterium group</taxon>
        <taxon>Rhizobium</taxon>
    </lineage>
</organism>
<dbReference type="SMART" id="SM00984">
    <property type="entry name" value="UDPG_MGDP_dh_C"/>
    <property type="match status" value="1"/>
</dbReference>
<feature type="domain" description="UDP-glucose/GDP-mannose dehydrogenase C-terminal" evidence="5">
    <location>
        <begin position="314"/>
        <end position="414"/>
    </location>
</feature>
<dbReference type="PANTHER" id="PTHR43491:SF2">
    <property type="entry name" value="UDP-N-ACETYL-D-MANNOSAMINE DEHYDROGENASE"/>
    <property type="match status" value="1"/>
</dbReference>
<dbReference type="InterPro" id="IPR001732">
    <property type="entry name" value="UDP-Glc/GDP-Man_DH_N"/>
</dbReference>
<name>A0AA87U791_RHIRH</name>
<comment type="similarity">
    <text evidence="1 4">Belongs to the UDP-glucose/GDP-mannose dehydrogenase family.</text>
</comment>
<evidence type="ECO:0000256" key="4">
    <source>
        <dbReference type="PIRNR" id="PIRNR000124"/>
    </source>
</evidence>
<protein>
    <submittedName>
        <fullName evidence="6">UDP-glucose/GDP-mannose dehydrogenase</fullName>
    </submittedName>
</protein>
<dbReference type="InterPro" id="IPR036220">
    <property type="entry name" value="UDP-Glc/GDP-Man_DH_C_sf"/>
</dbReference>
<evidence type="ECO:0000313" key="7">
    <source>
        <dbReference type="Proteomes" id="UP000026941"/>
    </source>
</evidence>
<gene>
    <name evidence="6" type="ORF">RRH01S_13_01910</name>
</gene>
<dbReference type="InterPro" id="IPR036291">
    <property type="entry name" value="NAD(P)-bd_dom_sf"/>
</dbReference>
<evidence type="ECO:0000256" key="3">
    <source>
        <dbReference type="ARBA" id="ARBA00023027"/>
    </source>
</evidence>
<dbReference type="EMBL" id="BAYX01000013">
    <property type="protein sequence ID" value="GAJ95830.1"/>
    <property type="molecule type" value="Genomic_DNA"/>
</dbReference>
<dbReference type="SUPFAM" id="SSF48179">
    <property type="entry name" value="6-phosphogluconate dehydrogenase C-terminal domain-like"/>
    <property type="match status" value="1"/>
</dbReference>
<dbReference type="InterPro" id="IPR008927">
    <property type="entry name" value="6-PGluconate_DH-like_C_sf"/>
</dbReference>
<dbReference type="SUPFAM" id="SSF52413">
    <property type="entry name" value="UDP-glucose/GDP-mannose dehydrogenase C-terminal domain"/>
    <property type="match status" value="1"/>
</dbReference>
<evidence type="ECO:0000256" key="1">
    <source>
        <dbReference type="ARBA" id="ARBA00006601"/>
    </source>
</evidence>
<dbReference type="GO" id="GO:0000271">
    <property type="term" value="P:polysaccharide biosynthetic process"/>
    <property type="evidence" value="ECO:0007669"/>
    <property type="project" value="InterPro"/>
</dbReference>
<accession>A0AA87U791</accession>
<dbReference type="SUPFAM" id="SSF51735">
    <property type="entry name" value="NAD(P)-binding Rossmann-fold domains"/>
    <property type="match status" value="1"/>
</dbReference>
<dbReference type="Proteomes" id="UP000026941">
    <property type="component" value="Unassembled WGS sequence"/>
</dbReference>
<dbReference type="NCBIfam" id="TIGR03026">
    <property type="entry name" value="NDP-sugDHase"/>
    <property type="match status" value="1"/>
</dbReference>
<dbReference type="InterPro" id="IPR017476">
    <property type="entry name" value="UDP-Glc/GDP-Man"/>
</dbReference>
<keyword evidence="2" id="KW-0560">Oxidoreductase</keyword>
<dbReference type="PIRSF" id="PIRSF500136">
    <property type="entry name" value="UDP_ManNAc_DH"/>
    <property type="match status" value="1"/>
</dbReference>
<evidence type="ECO:0000313" key="6">
    <source>
        <dbReference type="EMBL" id="GAJ95830.1"/>
    </source>
</evidence>
<evidence type="ECO:0000256" key="2">
    <source>
        <dbReference type="ARBA" id="ARBA00023002"/>
    </source>
</evidence>